<dbReference type="GO" id="GO:0003723">
    <property type="term" value="F:RNA binding"/>
    <property type="evidence" value="ECO:0007669"/>
    <property type="project" value="InterPro"/>
</dbReference>
<dbReference type="InterPro" id="IPR006145">
    <property type="entry name" value="PsdUridine_synth_RsuA/RluA"/>
</dbReference>
<dbReference type="InterPro" id="IPR000748">
    <property type="entry name" value="PsdUridine_synth_RsuA/RluB/E/F"/>
</dbReference>
<dbReference type="EMBL" id="SNYI01000002">
    <property type="protein sequence ID" value="TDQ31367.1"/>
    <property type="molecule type" value="Genomic_DNA"/>
</dbReference>
<dbReference type="AlphaFoldDB" id="A0A4R6TL11"/>
<dbReference type="PANTHER" id="PTHR47683">
    <property type="entry name" value="PSEUDOURIDINE SYNTHASE FAMILY PROTEIN-RELATED"/>
    <property type="match status" value="1"/>
</dbReference>
<dbReference type="OrthoDB" id="1012272at2"/>
<dbReference type="GO" id="GO:0009982">
    <property type="term" value="F:pseudouridine synthase activity"/>
    <property type="evidence" value="ECO:0007669"/>
    <property type="project" value="InterPro"/>
</dbReference>
<evidence type="ECO:0000256" key="1">
    <source>
        <dbReference type="ARBA" id="ARBA00008348"/>
    </source>
</evidence>
<name>A0A4R6TL11_9FLAO</name>
<proteinExistence type="inferred from homology"/>
<dbReference type="Pfam" id="PF00849">
    <property type="entry name" value="PseudoU_synth_2"/>
    <property type="match status" value="1"/>
</dbReference>
<organism evidence="5 6">
    <name type="scientific">Zeaxanthinibacter enoshimensis</name>
    <dbReference type="NCBI Taxonomy" id="392009"/>
    <lineage>
        <taxon>Bacteria</taxon>
        <taxon>Pseudomonadati</taxon>
        <taxon>Bacteroidota</taxon>
        <taxon>Flavobacteriia</taxon>
        <taxon>Flavobacteriales</taxon>
        <taxon>Flavobacteriaceae</taxon>
        <taxon>Zeaxanthinibacter</taxon>
    </lineage>
</organism>
<dbReference type="GO" id="GO:0140098">
    <property type="term" value="F:catalytic activity, acting on RNA"/>
    <property type="evidence" value="ECO:0007669"/>
    <property type="project" value="UniProtKB-ARBA"/>
</dbReference>
<evidence type="ECO:0000313" key="5">
    <source>
        <dbReference type="EMBL" id="TDQ31367.1"/>
    </source>
</evidence>
<dbReference type="InterPro" id="IPR050343">
    <property type="entry name" value="RsuA_PseudoU_synthase"/>
</dbReference>
<dbReference type="NCBIfam" id="TIGR00093">
    <property type="entry name" value="pseudouridine synthase"/>
    <property type="match status" value="1"/>
</dbReference>
<dbReference type="Proteomes" id="UP000295468">
    <property type="component" value="Unassembled WGS sequence"/>
</dbReference>
<dbReference type="InterPro" id="IPR042092">
    <property type="entry name" value="PsdUridine_s_RsuA/RluB/E/F_cat"/>
</dbReference>
<dbReference type="PROSITE" id="PS01149">
    <property type="entry name" value="PSI_RSU"/>
    <property type="match status" value="1"/>
</dbReference>
<evidence type="ECO:0000259" key="4">
    <source>
        <dbReference type="Pfam" id="PF00849"/>
    </source>
</evidence>
<dbReference type="PANTHER" id="PTHR47683:SF2">
    <property type="entry name" value="RNA-BINDING S4 DOMAIN-CONTAINING PROTEIN"/>
    <property type="match status" value="1"/>
</dbReference>
<dbReference type="InterPro" id="IPR020103">
    <property type="entry name" value="PsdUridine_synth_cat_dom_sf"/>
</dbReference>
<keyword evidence="2 3" id="KW-0413">Isomerase</keyword>
<dbReference type="GO" id="GO:0006364">
    <property type="term" value="P:rRNA processing"/>
    <property type="evidence" value="ECO:0007669"/>
    <property type="project" value="UniProtKB-ARBA"/>
</dbReference>
<gene>
    <name evidence="5" type="ORF">CLV82_2075</name>
</gene>
<reference evidence="5 6" key="1">
    <citation type="submission" date="2019-03" db="EMBL/GenBank/DDBJ databases">
        <title>Genomic Encyclopedia of Archaeal and Bacterial Type Strains, Phase II (KMG-II): from individual species to whole genera.</title>
        <authorList>
            <person name="Goeker M."/>
        </authorList>
    </citation>
    <scope>NUCLEOTIDE SEQUENCE [LARGE SCALE GENOMIC DNA]</scope>
    <source>
        <strain evidence="5 6">DSM 18435</strain>
    </source>
</reference>
<dbReference type="Gene3D" id="3.30.70.1560">
    <property type="entry name" value="Alpha-L RNA-binding motif"/>
    <property type="match status" value="1"/>
</dbReference>
<protein>
    <recommendedName>
        <fullName evidence="3">Pseudouridine synthase</fullName>
        <ecNumber evidence="3">5.4.99.-</ecNumber>
    </recommendedName>
</protein>
<dbReference type="RefSeq" id="WP_133644198.1">
    <property type="nucleotide sequence ID" value="NZ_SNYI01000002.1"/>
</dbReference>
<dbReference type="InterPro" id="IPR018496">
    <property type="entry name" value="PsdUridine_synth_RsuA/RluB_CS"/>
</dbReference>
<dbReference type="InterPro" id="IPR020094">
    <property type="entry name" value="TruA/RsuA/RluB/E/F_N"/>
</dbReference>
<feature type="domain" description="Pseudouridine synthase RsuA/RluA-like" evidence="4">
    <location>
        <begin position="7"/>
        <end position="159"/>
    </location>
</feature>
<comment type="caution">
    <text evidence="5">The sequence shown here is derived from an EMBL/GenBank/DDBJ whole genome shotgun (WGS) entry which is preliminary data.</text>
</comment>
<dbReference type="EC" id="5.4.99.-" evidence="3"/>
<comment type="similarity">
    <text evidence="1 3">Belongs to the pseudouridine synthase RsuA family.</text>
</comment>
<evidence type="ECO:0000256" key="3">
    <source>
        <dbReference type="RuleBase" id="RU003887"/>
    </source>
</evidence>
<accession>A0A4R6TL11</accession>
<evidence type="ECO:0000256" key="2">
    <source>
        <dbReference type="ARBA" id="ARBA00023235"/>
    </source>
</evidence>
<evidence type="ECO:0000313" key="6">
    <source>
        <dbReference type="Proteomes" id="UP000295468"/>
    </source>
</evidence>
<dbReference type="SUPFAM" id="SSF55120">
    <property type="entry name" value="Pseudouridine synthase"/>
    <property type="match status" value="1"/>
</dbReference>
<dbReference type="Gene3D" id="3.30.70.580">
    <property type="entry name" value="Pseudouridine synthase I, catalytic domain, N-terminal subdomain"/>
    <property type="match status" value="1"/>
</dbReference>
<keyword evidence="6" id="KW-1185">Reference proteome</keyword>
<dbReference type="GO" id="GO:0001522">
    <property type="term" value="P:pseudouridine synthesis"/>
    <property type="evidence" value="ECO:0007669"/>
    <property type="project" value="InterPro"/>
</dbReference>
<sequence>MIKDRHFYLYKPCGMLSQLSSGNTRQRSKKRFLTELFDFPPGSMPIGRLDEKSEGLLLMTTDGKFSDWVNRSGLEKEYYAQLDGVIDKTAIEQLQNGVEIGFEGKRYKTQPCQAHLLEKLPSLPPADPRLRIGHHRPGSWISITISEGKFRQIRKMTAAVGFPTLRLVRMRIGPFWLDDLQPGQVLSLDPEILGYR</sequence>